<reference evidence="1 2" key="1">
    <citation type="submission" date="2018-10" db="EMBL/GenBank/DDBJ databases">
        <title>Complete genome sequencing of Lactobacillus johnsonii ZLJ010.</title>
        <authorList>
            <person name="Zhang W."/>
            <person name="Ji H."/>
            <person name="Wang J."/>
            <person name="Zhang D."/>
            <person name="Liu H."/>
            <person name="Wang S."/>
            <person name="Wang Y."/>
        </authorList>
    </citation>
    <scope>NUCLEOTIDE SEQUENCE [LARGE SCALE GENOMIC DNA]</scope>
    <source>
        <strain evidence="1 2">ZLJ010</strain>
    </source>
</reference>
<evidence type="ECO:0000313" key="1">
    <source>
        <dbReference type="EMBL" id="AZZ67168.1"/>
    </source>
</evidence>
<dbReference type="EMBL" id="CP032680">
    <property type="protein sequence ID" value="AZZ67168.1"/>
    <property type="molecule type" value="Genomic_DNA"/>
</dbReference>
<accession>A0A9W4E843</accession>
<sequence>MKVVDKRRETDEWHAGDVICYWDNPSEKNYGLVIKPDLRTNGGCGIVAIGSNSDNGVLSHFVACTNMEDLQDFMINKYVCVERVNAKLVIE</sequence>
<organism evidence="1 2">
    <name type="scientific">Lactobacillus johnsonii</name>
    <dbReference type="NCBI Taxonomy" id="33959"/>
    <lineage>
        <taxon>Bacteria</taxon>
        <taxon>Bacillati</taxon>
        <taxon>Bacillota</taxon>
        <taxon>Bacilli</taxon>
        <taxon>Lactobacillales</taxon>
        <taxon>Lactobacillaceae</taxon>
        <taxon>Lactobacillus</taxon>
    </lineage>
</organism>
<dbReference type="Proteomes" id="UP000283758">
    <property type="component" value="Chromosome"/>
</dbReference>
<evidence type="ECO:0000313" key="2">
    <source>
        <dbReference type="Proteomes" id="UP000283758"/>
    </source>
</evidence>
<gene>
    <name evidence="1" type="ORF">D7321_03215</name>
</gene>
<dbReference type="AlphaFoldDB" id="A0A9W4E843"/>
<proteinExistence type="predicted"/>
<name>A0A9W4E843_LACJH</name>
<dbReference type="RefSeq" id="WP_127835578.1">
    <property type="nucleotide sequence ID" value="NZ_CP032680.1"/>
</dbReference>
<protein>
    <submittedName>
        <fullName evidence="1">Uncharacterized protein</fullName>
    </submittedName>
</protein>